<comment type="caution">
    <text evidence="7">The sequence shown here is derived from an EMBL/GenBank/DDBJ whole genome shotgun (WGS) entry which is preliminary data.</text>
</comment>
<dbReference type="NCBIfam" id="TIGR02937">
    <property type="entry name" value="sigma70-ECF"/>
    <property type="match status" value="1"/>
</dbReference>
<feature type="domain" description="RNA polymerase sigma-70 region 2" evidence="5">
    <location>
        <begin position="28"/>
        <end position="94"/>
    </location>
</feature>
<dbReference type="InterPro" id="IPR013325">
    <property type="entry name" value="RNA_pol_sigma_r2"/>
</dbReference>
<dbReference type="AlphaFoldDB" id="A0A1F7XPP6"/>
<gene>
    <name evidence="7" type="ORF">A2V55_01985</name>
</gene>
<evidence type="ECO:0000256" key="2">
    <source>
        <dbReference type="ARBA" id="ARBA00023015"/>
    </source>
</evidence>
<reference evidence="7 8" key="1">
    <citation type="journal article" date="2016" name="Nat. Commun.">
        <title>Thousands of microbial genomes shed light on interconnected biogeochemical processes in an aquifer system.</title>
        <authorList>
            <person name="Anantharaman K."/>
            <person name="Brown C.T."/>
            <person name="Hug L.A."/>
            <person name="Sharon I."/>
            <person name="Castelle C.J."/>
            <person name="Probst A.J."/>
            <person name="Thomas B.C."/>
            <person name="Singh A."/>
            <person name="Wilkins M.J."/>
            <person name="Karaoz U."/>
            <person name="Brodie E.L."/>
            <person name="Williams K.H."/>
            <person name="Hubbard S.S."/>
            <person name="Banfield J.F."/>
        </authorList>
    </citation>
    <scope>NUCLEOTIDE SEQUENCE [LARGE SCALE GENOMIC DNA]</scope>
</reference>
<name>A0A1F7XPP6_9BACT</name>
<dbReference type="EMBL" id="MGFY01000011">
    <property type="protein sequence ID" value="OGM17007.1"/>
    <property type="molecule type" value="Genomic_DNA"/>
</dbReference>
<proteinExistence type="inferred from homology"/>
<dbReference type="GO" id="GO:0003677">
    <property type="term" value="F:DNA binding"/>
    <property type="evidence" value="ECO:0007669"/>
    <property type="project" value="InterPro"/>
</dbReference>
<dbReference type="PANTHER" id="PTHR43133:SF51">
    <property type="entry name" value="RNA POLYMERASE SIGMA FACTOR"/>
    <property type="match status" value="1"/>
</dbReference>
<evidence type="ECO:0000259" key="5">
    <source>
        <dbReference type="Pfam" id="PF04542"/>
    </source>
</evidence>
<dbReference type="InterPro" id="IPR014284">
    <property type="entry name" value="RNA_pol_sigma-70_dom"/>
</dbReference>
<dbReference type="Pfam" id="PF04542">
    <property type="entry name" value="Sigma70_r2"/>
    <property type="match status" value="1"/>
</dbReference>
<protein>
    <recommendedName>
        <fullName evidence="9">RNA polymerase sigma factor</fullName>
    </recommendedName>
</protein>
<dbReference type="InterPro" id="IPR013324">
    <property type="entry name" value="RNA_pol_sigma_r3/r4-like"/>
</dbReference>
<dbReference type="SUPFAM" id="SSF88946">
    <property type="entry name" value="Sigma2 domain of RNA polymerase sigma factors"/>
    <property type="match status" value="1"/>
</dbReference>
<dbReference type="Pfam" id="PF08281">
    <property type="entry name" value="Sigma70_r4_2"/>
    <property type="match status" value="1"/>
</dbReference>
<dbReference type="PANTHER" id="PTHR43133">
    <property type="entry name" value="RNA POLYMERASE ECF-TYPE SIGMA FACTO"/>
    <property type="match status" value="1"/>
</dbReference>
<keyword evidence="3" id="KW-0731">Sigma factor</keyword>
<comment type="similarity">
    <text evidence="1">Belongs to the sigma-70 factor family. ECF subfamily.</text>
</comment>
<evidence type="ECO:0000313" key="8">
    <source>
        <dbReference type="Proteomes" id="UP000178401"/>
    </source>
</evidence>
<evidence type="ECO:0000256" key="4">
    <source>
        <dbReference type="ARBA" id="ARBA00023163"/>
    </source>
</evidence>
<organism evidence="7 8">
    <name type="scientific">Candidatus Woesebacteria bacterium RBG_19FT_COMBO_37_29</name>
    <dbReference type="NCBI Taxonomy" id="1802486"/>
    <lineage>
        <taxon>Bacteria</taxon>
        <taxon>Candidatus Woeseibacteriota</taxon>
    </lineage>
</organism>
<dbReference type="InterPro" id="IPR036388">
    <property type="entry name" value="WH-like_DNA-bd_sf"/>
</dbReference>
<evidence type="ECO:0000313" key="7">
    <source>
        <dbReference type="EMBL" id="OGM17007.1"/>
    </source>
</evidence>
<dbReference type="InterPro" id="IPR007627">
    <property type="entry name" value="RNA_pol_sigma70_r2"/>
</dbReference>
<keyword evidence="4" id="KW-0804">Transcription</keyword>
<dbReference type="Gene3D" id="1.10.10.10">
    <property type="entry name" value="Winged helix-like DNA-binding domain superfamily/Winged helix DNA-binding domain"/>
    <property type="match status" value="1"/>
</dbReference>
<dbReference type="InterPro" id="IPR013249">
    <property type="entry name" value="RNA_pol_sigma70_r4_t2"/>
</dbReference>
<evidence type="ECO:0008006" key="9">
    <source>
        <dbReference type="Google" id="ProtNLM"/>
    </source>
</evidence>
<dbReference type="GO" id="GO:0006352">
    <property type="term" value="P:DNA-templated transcription initiation"/>
    <property type="evidence" value="ECO:0007669"/>
    <property type="project" value="InterPro"/>
</dbReference>
<evidence type="ECO:0000256" key="3">
    <source>
        <dbReference type="ARBA" id="ARBA00023082"/>
    </source>
</evidence>
<evidence type="ECO:0000259" key="6">
    <source>
        <dbReference type="Pfam" id="PF08281"/>
    </source>
</evidence>
<dbReference type="InterPro" id="IPR039425">
    <property type="entry name" value="RNA_pol_sigma-70-like"/>
</dbReference>
<keyword evidence="2" id="KW-0805">Transcription regulation</keyword>
<feature type="domain" description="RNA polymerase sigma factor 70 region 4 type 2" evidence="6">
    <location>
        <begin position="125"/>
        <end position="170"/>
    </location>
</feature>
<evidence type="ECO:0000256" key="1">
    <source>
        <dbReference type="ARBA" id="ARBA00010641"/>
    </source>
</evidence>
<sequence>MKDITKLTDEKIVELVCKKDKELYSQIIKRYQDKLIRYANYLVGEDNYVADIVQESFIKAYINLNGFNTKKKFSSWIYRIVHNEAMNSISKQKKHIPLYKDIDFDSGINLEEDLIKKELKLHANNCLQQMQKIYSEPLALYFLEEKSYGEISDILRIPVGTVGTRINRAKVIMQKICQK</sequence>
<dbReference type="Proteomes" id="UP000178401">
    <property type="component" value="Unassembled WGS sequence"/>
</dbReference>
<dbReference type="SUPFAM" id="SSF88659">
    <property type="entry name" value="Sigma3 and sigma4 domains of RNA polymerase sigma factors"/>
    <property type="match status" value="1"/>
</dbReference>
<dbReference type="Gene3D" id="1.10.1740.10">
    <property type="match status" value="1"/>
</dbReference>
<dbReference type="GO" id="GO:0016987">
    <property type="term" value="F:sigma factor activity"/>
    <property type="evidence" value="ECO:0007669"/>
    <property type="project" value="UniProtKB-KW"/>
</dbReference>
<accession>A0A1F7XPP6</accession>